<dbReference type="EMBL" id="AJ629123">
    <property type="protein sequence ID" value="CAF33059.1"/>
    <property type="molecule type" value="Genomic_DNA"/>
</dbReference>
<accession>Q2MFI2</accession>
<evidence type="ECO:0000313" key="1">
    <source>
        <dbReference type="EMBL" id="CAF33059.1"/>
    </source>
</evidence>
<proteinExistence type="predicted"/>
<dbReference type="AlphaFoldDB" id="Q2MFI2"/>
<sequence>MFKVVLPRGLKNGVPPLVHPAHGDQSATLQASRDLLMTVVLPHTFRAAIGDPTQHLELLRG</sequence>
<reference evidence="1" key="1">
    <citation type="submission" date="2004-02" db="EMBL/GenBank/DDBJ databases">
        <title>Comparison of the "mixed" gene clusters for the biosynthesis of the aminoglycoside antibiotics apramycin (Streptomyces tenebrarius DSM 40477) and hygromycin B (Streptomyces hygroscopicus subsp. hygroscopicus DSM 40578), which contain genes related to both the biosynthesis of other aminoglycosides and cell-wall sugars.</title>
        <authorList>
            <person name="Aboshanab K.M."/>
            <person name="Schmidt-Beissner H."/>
            <person name="Wehmeier U.F."/>
            <person name="Welzel K."/>
            <person name="Vente A."/>
            <person name="Piepersberg W."/>
        </authorList>
    </citation>
    <scope>NUCLEOTIDE SEQUENCE</scope>
    <source>
        <strain evidence="1">Type strain: DSM 40477</strain>
    </source>
</reference>
<organism evidence="1">
    <name type="scientific">Streptoalloteichus tenebrarius (strain ATCC 17920 / DSM 40477 / JCM 4838 / CBS 697.72 / NBRC 16177 / NCIMB 11028 / NRRL B-12390 / A12253. 1 / ISP 5477)</name>
    <name type="common">Streptomyces tenebrarius</name>
    <dbReference type="NCBI Taxonomy" id="1933"/>
    <lineage>
        <taxon>Bacteria</taxon>
        <taxon>Bacillati</taxon>
        <taxon>Actinomycetota</taxon>
        <taxon>Actinomycetes</taxon>
        <taxon>Pseudonocardiales</taxon>
        <taxon>Pseudonocardiaceae</taxon>
        <taxon>Streptoalloteichus</taxon>
    </lineage>
</organism>
<protein>
    <submittedName>
        <fullName evidence="1">Uncharacterized protein</fullName>
    </submittedName>
</protein>
<name>Q2MFI2_STRSD</name>